<reference evidence="5 6" key="1">
    <citation type="submission" date="2018-06" db="EMBL/GenBank/DDBJ databases">
        <title>Sphaerisporangium craniellae sp. nov., isolated from a marine sponge in the South China Sea.</title>
        <authorList>
            <person name="Li L."/>
        </authorList>
    </citation>
    <scope>NUCLEOTIDE SEQUENCE [LARGE SCALE GENOMIC DNA]</scope>
    <source>
        <strain evidence="5 6">CCTCC AA 208026</strain>
    </source>
</reference>
<comment type="caution">
    <text evidence="5">The sequence shown here is derived from an EMBL/GenBank/DDBJ whole genome shotgun (WGS) entry which is preliminary data.</text>
</comment>
<gene>
    <name evidence="5" type="ORF">DQ384_17120</name>
</gene>
<name>A0A367FHX5_9ACTN</name>
<dbReference type="InterPro" id="IPR000843">
    <property type="entry name" value="HTH_LacI"/>
</dbReference>
<dbReference type="PANTHER" id="PTHR30146">
    <property type="entry name" value="LACI-RELATED TRANSCRIPTIONAL REPRESSOR"/>
    <property type="match status" value="1"/>
</dbReference>
<dbReference type="OrthoDB" id="3258243at2"/>
<keyword evidence="2" id="KW-0238">DNA-binding</keyword>
<dbReference type="SUPFAM" id="SSF47413">
    <property type="entry name" value="lambda repressor-like DNA-binding domains"/>
    <property type="match status" value="1"/>
</dbReference>
<evidence type="ECO:0000259" key="4">
    <source>
        <dbReference type="PROSITE" id="PS50932"/>
    </source>
</evidence>
<dbReference type="CDD" id="cd06267">
    <property type="entry name" value="PBP1_LacI_sugar_binding-like"/>
    <property type="match status" value="1"/>
</dbReference>
<dbReference type="InterPro" id="IPR046335">
    <property type="entry name" value="LacI/GalR-like_sensor"/>
</dbReference>
<dbReference type="SUPFAM" id="SSF53822">
    <property type="entry name" value="Periplasmic binding protein-like I"/>
    <property type="match status" value="1"/>
</dbReference>
<dbReference type="EMBL" id="QOIL01000009">
    <property type="protein sequence ID" value="RCG29894.1"/>
    <property type="molecule type" value="Genomic_DNA"/>
</dbReference>
<evidence type="ECO:0000313" key="5">
    <source>
        <dbReference type="EMBL" id="RCG29894.1"/>
    </source>
</evidence>
<dbReference type="PROSITE" id="PS50932">
    <property type="entry name" value="HTH_LACI_2"/>
    <property type="match status" value="1"/>
</dbReference>
<dbReference type="RefSeq" id="WP_114029837.1">
    <property type="nucleotide sequence ID" value="NZ_QOIL01000009.1"/>
</dbReference>
<proteinExistence type="predicted"/>
<dbReference type="SMART" id="SM00354">
    <property type="entry name" value="HTH_LACI"/>
    <property type="match status" value="1"/>
</dbReference>
<evidence type="ECO:0000256" key="2">
    <source>
        <dbReference type="ARBA" id="ARBA00023125"/>
    </source>
</evidence>
<accession>A0A367FHX5</accession>
<dbReference type="InterPro" id="IPR028082">
    <property type="entry name" value="Peripla_BP_I"/>
</dbReference>
<dbReference type="GO" id="GO:0003700">
    <property type="term" value="F:DNA-binding transcription factor activity"/>
    <property type="evidence" value="ECO:0007669"/>
    <property type="project" value="TreeGrafter"/>
</dbReference>
<dbReference type="Gene3D" id="1.10.260.40">
    <property type="entry name" value="lambda repressor-like DNA-binding domains"/>
    <property type="match status" value="1"/>
</dbReference>
<sequence length="336" mass="36759">MPTNRKPRITIDHVARATGVSRQTVSRAINNKSEIDPDTRQRILEAARTMGYRPSRFARGLVRQDLITIGLVIADVLNPFFPEVTAGVLEAAERRGWQVVVYNTGSEYRKELEVVDMLTDQVDAGVAFLLHHDAIVKAATSNMPFVLLDKGGRAPAVAGVRIDFEGGTRQGLEYLVSKGHRRIAMLDDESSRVAQAPNTRRELYLKVMGEHGLPVNSDWIQPAHNSIDGGAAALERLLAVHRDVTAVFAYNDVIAIGAQLRARHLGLRVPEDLAFLGFDGLSIGELVEPPLTTLHIDKRRLGELAVEQAALLLNGAEADEVPEAVIEPQLAIRASV</sequence>
<feature type="domain" description="HTH lacI-type" evidence="4">
    <location>
        <begin position="9"/>
        <end position="63"/>
    </location>
</feature>
<keyword evidence="1" id="KW-0805">Transcription regulation</keyword>
<evidence type="ECO:0000256" key="3">
    <source>
        <dbReference type="ARBA" id="ARBA00023163"/>
    </source>
</evidence>
<evidence type="ECO:0000313" key="6">
    <source>
        <dbReference type="Proteomes" id="UP000253094"/>
    </source>
</evidence>
<dbReference type="PANTHER" id="PTHR30146:SF109">
    <property type="entry name" value="HTH-TYPE TRANSCRIPTIONAL REGULATOR GALS"/>
    <property type="match status" value="1"/>
</dbReference>
<dbReference type="InterPro" id="IPR010982">
    <property type="entry name" value="Lambda_DNA-bd_dom_sf"/>
</dbReference>
<dbReference type="Pfam" id="PF13377">
    <property type="entry name" value="Peripla_BP_3"/>
    <property type="match status" value="1"/>
</dbReference>
<dbReference type="Proteomes" id="UP000253094">
    <property type="component" value="Unassembled WGS sequence"/>
</dbReference>
<dbReference type="Pfam" id="PF00356">
    <property type="entry name" value="LacI"/>
    <property type="match status" value="1"/>
</dbReference>
<keyword evidence="6" id="KW-1185">Reference proteome</keyword>
<evidence type="ECO:0000256" key="1">
    <source>
        <dbReference type="ARBA" id="ARBA00023015"/>
    </source>
</evidence>
<dbReference type="Gene3D" id="3.40.50.2300">
    <property type="match status" value="2"/>
</dbReference>
<organism evidence="5 6">
    <name type="scientific">Sphaerisporangium album</name>
    <dbReference type="NCBI Taxonomy" id="509200"/>
    <lineage>
        <taxon>Bacteria</taxon>
        <taxon>Bacillati</taxon>
        <taxon>Actinomycetota</taxon>
        <taxon>Actinomycetes</taxon>
        <taxon>Streptosporangiales</taxon>
        <taxon>Streptosporangiaceae</taxon>
        <taxon>Sphaerisporangium</taxon>
    </lineage>
</organism>
<dbReference type="AlphaFoldDB" id="A0A367FHX5"/>
<keyword evidence="3" id="KW-0804">Transcription</keyword>
<dbReference type="CDD" id="cd01392">
    <property type="entry name" value="HTH_LacI"/>
    <property type="match status" value="1"/>
</dbReference>
<protein>
    <submittedName>
        <fullName evidence="5">LacI family transcriptional regulator</fullName>
    </submittedName>
</protein>
<dbReference type="GO" id="GO:0000976">
    <property type="term" value="F:transcription cis-regulatory region binding"/>
    <property type="evidence" value="ECO:0007669"/>
    <property type="project" value="TreeGrafter"/>
</dbReference>